<accession>A0ABW2B6P5</accession>
<evidence type="ECO:0000313" key="3">
    <source>
        <dbReference type="Proteomes" id="UP001596353"/>
    </source>
</evidence>
<proteinExistence type="predicted"/>
<sequence>MRGERLDQRHGTSVAAEMMRRQGRSGQGFVGAALVMGAKSLGAKIYERTGVTGVLTEKDNAINLMRWTVPPTGIAMCQSAGV</sequence>
<keyword evidence="3" id="KW-1185">Reference proteome</keyword>
<protein>
    <recommendedName>
        <fullName evidence="4">N-acetyltransferase domain-containing protein</fullName>
    </recommendedName>
</protein>
<name>A0ABW2B6P5_9RHOB</name>
<reference evidence="1" key="3">
    <citation type="submission" date="2024-09" db="EMBL/GenBank/DDBJ databases">
        <authorList>
            <person name="Sun Q."/>
            <person name="Mori K."/>
        </authorList>
    </citation>
    <scope>NUCLEOTIDE SEQUENCE</scope>
    <source>
        <strain evidence="1">NBRC 109054</strain>
    </source>
</reference>
<comment type="caution">
    <text evidence="1">The sequence shown here is derived from an EMBL/GenBank/DDBJ whole genome shotgun (WGS) entry which is preliminary data.</text>
</comment>
<evidence type="ECO:0000313" key="1">
    <source>
        <dbReference type="EMBL" id="MFC6761400.1"/>
    </source>
</evidence>
<dbReference type="Proteomes" id="UP001596353">
    <property type="component" value="Unassembled WGS sequence"/>
</dbReference>
<gene>
    <name evidence="1" type="ORF">ACFQFQ_21275</name>
    <name evidence="2" type="ORF">ACFQFQ_25665</name>
</gene>
<evidence type="ECO:0000313" key="2">
    <source>
        <dbReference type="EMBL" id="MFC6762127.1"/>
    </source>
</evidence>
<reference evidence="3" key="2">
    <citation type="journal article" date="2019" name="Int. J. Syst. Evol. Microbiol.">
        <title>The Global Catalogue of Microorganisms (GCM) 10K type strain sequencing project: providing services to taxonomists for standard genome sequencing and annotation.</title>
        <authorList>
            <consortium name="The Broad Institute Genomics Platform"/>
            <consortium name="The Broad Institute Genome Sequencing Center for Infectious Disease"/>
            <person name="Wu L."/>
            <person name="Ma J."/>
        </authorList>
    </citation>
    <scope>NUCLEOTIDE SEQUENCE [LARGE SCALE GENOMIC DNA]</scope>
    <source>
        <strain evidence="3">CCUG 66188</strain>
    </source>
</reference>
<organism evidence="1 3">
    <name type="scientific">Sulfitobacter porphyrae</name>
    <dbReference type="NCBI Taxonomy" id="1246864"/>
    <lineage>
        <taxon>Bacteria</taxon>
        <taxon>Pseudomonadati</taxon>
        <taxon>Pseudomonadota</taxon>
        <taxon>Alphaproteobacteria</taxon>
        <taxon>Rhodobacterales</taxon>
        <taxon>Roseobacteraceae</taxon>
        <taxon>Sulfitobacter</taxon>
    </lineage>
</organism>
<evidence type="ECO:0008006" key="4">
    <source>
        <dbReference type="Google" id="ProtNLM"/>
    </source>
</evidence>
<reference evidence="1" key="1">
    <citation type="journal article" date="2014" name="Int. J. Syst. Evol. Microbiol.">
        <title>Complete genome of a new Firmicutes species belonging to the dominant human colonic microbiota ('Ruminococcus bicirculans') reveals two chromosomes and a selective capacity to utilize plant glucans.</title>
        <authorList>
            <consortium name="NISC Comparative Sequencing Program"/>
            <person name="Wegmann U."/>
            <person name="Louis P."/>
            <person name="Goesmann A."/>
            <person name="Henrissat B."/>
            <person name="Duncan S.H."/>
            <person name="Flint H.J."/>
        </authorList>
    </citation>
    <scope>NUCLEOTIDE SEQUENCE</scope>
    <source>
        <strain evidence="1">NBRC 109054</strain>
    </source>
</reference>
<dbReference type="EMBL" id="JBHSWG010000003">
    <property type="protein sequence ID" value="MFC6761400.1"/>
    <property type="molecule type" value="Genomic_DNA"/>
</dbReference>
<dbReference type="EMBL" id="JBHSWG010000003">
    <property type="protein sequence ID" value="MFC6762127.1"/>
    <property type="molecule type" value="Genomic_DNA"/>
</dbReference>